<evidence type="ECO:0000259" key="7">
    <source>
        <dbReference type="PROSITE" id="PS50043"/>
    </source>
</evidence>
<dbReference type="GO" id="GO:0003677">
    <property type="term" value="F:DNA binding"/>
    <property type="evidence" value="ECO:0007669"/>
    <property type="project" value="UniProtKB-KW"/>
</dbReference>
<evidence type="ECO:0000256" key="1">
    <source>
        <dbReference type="ARBA" id="ARBA00004496"/>
    </source>
</evidence>
<dbReference type="GO" id="GO:0005737">
    <property type="term" value="C:cytoplasm"/>
    <property type="evidence" value="ECO:0007669"/>
    <property type="project" value="UniProtKB-SubCell"/>
</dbReference>
<name>A0A2V3W9H2_9BACI</name>
<dbReference type="RefSeq" id="WP_110393453.1">
    <property type="nucleotide sequence ID" value="NZ_JADIJL010000002.1"/>
</dbReference>
<sequence length="224" mass="25954">MKKADIHIAIIDQQQLFREGLKFLLEDEPFFNVFISSNDISIVQSLLPTTRIDVLLIDINIFMKHKMFIQEIIDLFPKIKIIALSSEEGENYVAEAIKHGVHGYLLKEMDPQSFIHTIHVVLKGESSIPQALTQELINEYRKLFEPEDEKDLVKVKKPLYLYTDREYDVLQLLANGKKNHDIAKILQISEQTVKHHVNNILKKMNVKGRTEAAVIAIRNNWVEI</sequence>
<dbReference type="PROSITE" id="PS50043">
    <property type="entry name" value="HTH_LUXR_2"/>
    <property type="match status" value="1"/>
</dbReference>
<dbReference type="SUPFAM" id="SSF46894">
    <property type="entry name" value="C-terminal effector domain of the bipartite response regulators"/>
    <property type="match status" value="1"/>
</dbReference>
<dbReference type="PRINTS" id="PR00038">
    <property type="entry name" value="HTHLUXR"/>
</dbReference>
<keyword evidence="10" id="KW-1185">Reference proteome</keyword>
<keyword evidence="2 6" id="KW-0597">Phosphoprotein</keyword>
<dbReference type="InterPro" id="IPR058245">
    <property type="entry name" value="NreC/VraR/RcsB-like_REC"/>
</dbReference>
<evidence type="ECO:0000259" key="8">
    <source>
        <dbReference type="PROSITE" id="PS50110"/>
    </source>
</evidence>
<feature type="domain" description="HTH luxR-type" evidence="7">
    <location>
        <begin position="155"/>
        <end position="220"/>
    </location>
</feature>
<reference evidence="9 10" key="1">
    <citation type="submission" date="2018-05" db="EMBL/GenBank/DDBJ databases">
        <title>Genomic Encyclopedia of Type Strains, Phase IV (KMG-IV): sequencing the most valuable type-strain genomes for metagenomic binning, comparative biology and taxonomic classification.</title>
        <authorList>
            <person name="Goeker M."/>
        </authorList>
    </citation>
    <scope>NUCLEOTIDE SEQUENCE [LARGE SCALE GENOMIC DNA]</scope>
    <source>
        <strain evidence="9 10">DSM 28556</strain>
    </source>
</reference>
<dbReference type="OrthoDB" id="9780153at2"/>
<dbReference type="PANTHER" id="PTHR43214">
    <property type="entry name" value="TWO-COMPONENT RESPONSE REGULATOR"/>
    <property type="match status" value="1"/>
</dbReference>
<protein>
    <submittedName>
        <fullName evidence="9">Two-component system response regulator DegU</fullName>
    </submittedName>
</protein>
<keyword evidence="5" id="KW-0804">Transcription</keyword>
<evidence type="ECO:0000313" key="9">
    <source>
        <dbReference type="EMBL" id="PXW90176.1"/>
    </source>
</evidence>
<dbReference type="PROSITE" id="PS00622">
    <property type="entry name" value="HTH_LUXR_1"/>
    <property type="match status" value="1"/>
</dbReference>
<dbReference type="InterPro" id="IPR016032">
    <property type="entry name" value="Sig_transdc_resp-reg_C-effctor"/>
</dbReference>
<dbReference type="InterPro" id="IPR039420">
    <property type="entry name" value="WalR-like"/>
</dbReference>
<dbReference type="EMBL" id="QJJQ01000001">
    <property type="protein sequence ID" value="PXW90176.1"/>
    <property type="molecule type" value="Genomic_DNA"/>
</dbReference>
<dbReference type="SMART" id="SM00448">
    <property type="entry name" value="REC"/>
    <property type="match status" value="1"/>
</dbReference>
<dbReference type="SMART" id="SM00421">
    <property type="entry name" value="HTH_LUXR"/>
    <property type="match status" value="1"/>
</dbReference>
<dbReference type="PROSITE" id="PS50110">
    <property type="entry name" value="RESPONSE_REGULATORY"/>
    <property type="match status" value="1"/>
</dbReference>
<dbReference type="Pfam" id="PF00196">
    <property type="entry name" value="GerE"/>
    <property type="match status" value="1"/>
</dbReference>
<evidence type="ECO:0000256" key="3">
    <source>
        <dbReference type="ARBA" id="ARBA00023015"/>
    </source>
</evidence>
<dbReference type="InterPro" id="IPR000792">
    <property type="entry name" value="Tscrpt_reg_LuxR_C"/>
</dbReference>
<dbReference type="AlphaFoldDB" id="A0A2V3W9H2"/>
<evidence type="ECO:0000313" key="10">
    <source>
        <dbReference type="Proteomes" id="UP000247978"/>
    </source>
</evidence>
<accession>A0A2V3W9H2</accession>
<dbReference type="Gene3D" id="3.40.50.2300">
    <property type="match status" value="1"/>
</dbReference>
<feature type="modified residue" description="4-aspartylphosphate" evidence="6">
    <location>
        <position position="58"/>
    </location>
</feature>
<dbReference type="PANTHER" id="PTHR43214:SF39">
    <property type="entry name" value="TRANSCRIPTIONAL REGULATORY PROTEIN DEGU"/>
    <property type="match status" value="1"/>
</dbReference>
<dbReference type="SUPFAM" id="SSF52172">
    <property type="entry name" value="CheY-like"/>
    <property type="match status" value="1"/>
</dbReference>
<dbReference type="CDD" id="cd06170">
    <property type="entry name" value="LuxR_C_like"/>
    <property type="match status" value="1"/>
</dbReference>
<gene>
    <name evidence="9" type="ORF">DFR56_10185</name>
</gene>
<evidence type="ECO:0000256" key="6">
    <source>
        <dbReference type="PROSITE-ProRule" id="PRU00169"/>
    </source>
</evidence>
<dbReference type="InterPro" id="IPR001789">
    <property type="entry name" value="Sig_transdc_resp-reg_receiver"/>
</dbReference>
<evidence type="ECO:0000256" key="2">
    <source>
        <dbReference type="ARBA" id="ARBA00022553"/>
    </source>
</evidence>
<comment type="caution">
    <text evidence="9">The sequence shown here is derived from an EMBL/GenBank/DDBJ whole genome shotgun (WGS) entry which is preliminary data.</text>
</comment>
<dbReference type="GO" id="GO:0006355">
    <property type="term" value="P:regulation of DNA-templated transcription"/>
    <property type="evidence" value="ECO:0007669"/>
    <property type="project" value="InterPro"/>
</dbReference>
<comment type="subcellular location">
    <subcellularLocation>
        <location evidence="1">Cytoplasm</location>
    </subcellularLocation>
</comment>
<keyword evidence="3" id="KW-0805">Transcription regulation</keyword>
<keyword evidence="4" id="KW-0238">DNA-binding</keyword>
<dbReference type="InterPro" id="IPR011006">
    <property type="entry name" value="CheY-like_superfamily"/>
</dbReference>
<proteinExistence type="predicted"/>
<dbReference type="CDD" id="cd17535">
    <property type="entry name" value="REC_NarL-like"/>
    <property type="match status" value="1"/>
</dbReference>
<evidence type="ECO:0000256" key="4">
    <source>
        <dbReference type="ARBA" id="ARBA00023125"/>
    </source>
</evidence>
<organism evidence="9 10">
    <name type="scientific">Pseudogracilibacillus auburnensis</name>
    <dbReference type="NCBI Taxonomy" id="1494959"/>
    <lineage>
        <taxon>Bacteria</taxon>
        <taxon>Bacillati</taxon>
        <taxon>Bacillota</taxon>
        <taxon>Bacilli</taxon>
        <taxon>Bacillales</taxon>
        <taxon>Bacillaceae</taxon>
        <taxon>Pseudogracilibacillus</taxon>
    </lineage>
</organism>
<dbReference type="GO" id="GO:0000160">
    <property type="term" value="P:phosphorelay signal transduction system"/>
    <property type="evidence" value="ECO:0007669"/>
    <property type="project" value="InterPro"/>
</dbReference>
<dbReference type="Pfam" id="PF00072">
    <property type="entry name" value="Response_reg"/>
    <property type="match status" value="1"/>
</dbReference>
<feature type="domain" description="Response regulatory" evidence="8">
    <location>
        <begin position="7"/>
        <end position="122"/>
    </location>
</feature>
<dbReference type="Proteomes" id="UP000247978">
    <property type="component" value="Unassembled WGS sequence"/>
</dbReference>
<evidence type="ECO:0000256" key="5">
    <source>
        <dbReference type="ARBA" id="ARBA00023163"/>
    </source>
</evidence>